<dbReference type="Pfam" id="PF13365">
    <property type="entry name" value="Trypsin_2"/>
    <property type="match status" value="1"/>
</dbReference>
<dbReference type="GO" id="GO:0032440">
    <property type="term" value="F:2-alkenal reductase [NAD(P)H] activity"/>
    <property type="evidence" value="ECO:0007669"/>
    <property type="project" value="UniProtKB-EC"/>
</dbReference>
<dbReference type="SUPFAM" id="SSF50494">
    <property type="entry name" value="Trypsin-like serine proteases"/>
    <property type="match status" value="1"/>
</dbReference>
<dbReference type="Gene3D" id="2.30.42.10">
    <property type="match status" value="1"/>
</dbReference>
<dbReference type="PRINTS" id="PR00834">
    <property type="entry name" value="PROTEASES2C"/>
</dbReference>
<gene>
    <name evidence="6" type="ordered locus">Cyan7425_4344</name>
</gene>
<dbReference type="OrthoDB" id="495674at2"/>
<dbReference type="InterPro" id="IPR001940">
    <property type="entry name" value="Peptidase_S1C"/>
</dbReference>
<evidence type="ECO:0000256" key="1">
    <source>
        <dbReference type="ARBA" id="ARBA00010541"/>
    </source>
</evidence>
<dbReference type="HOGENOM" id="CLU_020120_1_2_3"/>
<dbReference type="SMART" id="SM00228">
    <property type="entry name" value="PDZ"/>
    <property type="match status" value="1"/>
</dbReference>
<evidence type="ECO:0000313" key="6">
    <source>
        <dbReference type="EMBL" id="ACL46654.1"/>
    </source>
</evidence>
<dbReference type="Pfam" id="PF13180">
    <property type="entry name" value="PDZ_2"/>
    <property type="match status" value="1"/>
</dbReference>
<dbReference type="STRING" id="395961.Cyan7425_4344"/>
<reference evidence="6" key="1">
    <citation type="submission" date="2009-01" db="EMBL/GenBank/DDBJ databases">
        <title>Complete sequence of chromosome Cyanothece sp. PCC 7425.</title>
        <authorList>
            <consortium name="US DOE Joint Genome Institute"/>
            <person name="Lucas S."/>
            <person name="Copeland A."/>
            <person name="Lapidus A."/>
            <person name="Glavina del Rio T."/>
            <person name="Dalin E."/>
            <person name="Tice H."/>
            <person name="Bruce D."/>
            <person name="Goodwin L."/>
            <person name="Pitluck S."/>
            <person name="Sims D."/>
            <person name="Meineke L."/>
            <person name="Brettin T."/>
            <person name="Detter J.C."/>
            <person name="Han C."/>
            <person name="Larimer F."/>
            <person name="Land M."/>
            <person name="Hauser L."/>
            <person name="Kyrpides N."/>
            <person name="Ovchinnikova G."/>
            <person name="Liberton M."/>
            <person name="Stoeckel J."/>
            <person name="Banerjee A."/>
            <person name="Singh A."/>
            <person name="Page L."/>
            <person name="Sato H."/>
            <person name="Zhao L."/>
            <person name="Sherman L."/>
            <person name="Pakrasi H."/>
            <person name="Richardson P."/>
        </authorList>
    </citation>
    <scope>NUCLEOTIDE SEQUENCE</scope>
    <source>
        <strain evidence="6">PCC 7425</strain>
    </source>
</reference>
<dbReference type="PROSITE" id="PS50106">
    <property type="entry name" value="PDZ"/>
    <property type="match status" value="1"/>
</dbReference>
<dbReference type="GO" id="GO:0004252">
    <property type="term" value="F:serine-type endopeptidase activity"/>
    <property type="evidence" value="ECO:0007669"/>
    <property type="project" value="InterPro"/>
</dbReference>
<dbReference type="MEROPS" id="S01.482"/>
<dbReference type="PANTHER" id="PTHR22939:SF129">
    <property type="entry name" value="SERINE PROTEASE HTRA2, MITOCHONDRIAL"/>
    <property type="match status" value="1"/>
</dbReference>
<evidence type="ECO:0000256" key="3">
    <source>
        <dbReference type="ARBA" id="ARBA00022801"/>
    </source>
</evidence>
<dbReference type="AlphaFoldDB" id="B8HYK0"/>
<organism evidence="6">
    <name type="scientific">Cyanothece sp. (strain PCC 7425 / ATCC 29141)</name>
    <dbReference type="NCBI Taxonomy" id="395961"/>
    <lineage>
        <taxon>Bacteria</taxon>
        <taxon>Bacillati</taxon>
        <taxon>Cyanobacteriota</taxon>
        <taxon>Cyanophyceae</taxon>
        <taxon>Gomontiellales</taxon>
        <taxon>Cyanothecaceae</taxon>
        <taxon>Cyanothece</taxon>
    </lineage>
</organism>
<evidence type="ECO:0000256" key="4">
    <source>
        <dbReference type="SAM" id="MobiDB-lite"/>
    </source>
</evidence>
<proteinExistence type="inferred from homology"/>
<dbReference type="SUPFAM" id="SSF50156">
    <property type="entry name" value="PDZ domain-like"/>
    <property type="match status" value="1"/>
</dbReference>
<dbReference type="InterPro" id="IPR009003">
    <property type="entry name" value="Peptidase_S1_PA"/>
</dbReference>
<evidence type="ECO:0000256" key="2">
    <source>
        <dbReference type="ARBA" id="ARBA00022670"/>
    </source>
</evidence>
<dbReference type="PROSITE" id="PS51257">
    <property type="entry name" value="PROKAR_LIPOPROTEIN"/>
    <property type="match status" value="1"/>
</dbReference>
<keyword evidence="3" id="KW-0378">Hydrolase</keyword>
<dbReference type="Gene3D" id="2.40.10.120">
    <property type="match status" value="1"/>
</dbReference>
<feature type="domain" description="PDZ" evidence="5">
    <location>
        <begin position="282"/>
        <end position="361"/>
    </location>
</feature>
<dbReference type="KEGG" id="cyn:Cyan7425_4344"/>
<sequence length="382" mass="40686">MQLRQQRFLFVLLFLASSSGCRILPRQTPISPSAEATLPTETWQPLTSSTEQPVLPAPANFVVAVVEKVGPAVVSIDATSSRSGGSRRSRSSQEGGGTGSGFIFSPDGAVLTNAHVVGSARQVNVLLKDGRQFQGLVVGVDPLTDVAVVKIAAANLPTVTLGNSRRLTPGQWAIAIGNPLGLNNTVTAGIISGLNRTSAEIGAPSRRVNFIQTDVAINPGNSGGPLLDQQGHVIGVNTAMIQGAQGLSFAIPIETADRVARQLLATGRVKHLYLGVRLVKLTPDLQRDLNRRQSNFQVKQSEGVLIIDVIPRSPAARAGVKPGDWVFRLNGQPIRLTQQVQEQVEVSQPGETLQLEVQRQGKTLQFKIIPEELPAARSGQRS</sequence>
<dbReference type="InterPro" id="IPR001478">
    <property type="entry name" value="PDZ"/>
</dbReference>
<comment type="similarity">
    <text evidence="1">Belongs to the peptidase S1C family.</text>
</comment>
<keyword evidence="6" id="KW-0560">Oxidoreductase</keyword>
<dbReference type="PANTHER" id="PTHR22939">
    <property type="entry name" value="SERINE PROTEASE FAMILY S1C HTRA-RELATED"/>
    <property type="match status" value="1"/>
</dbReference>
<dbReference type="GO" id="GO:0006508">
    <property type="term" value="P:proteolysis"/>
    <property type="evidence" value="ECO:0007669"/>
    <property type="project" value="UniProtKB-KW"/>
</dbReference>
<dbReference type="EMBL" id="CP001344">
    <property type="protein sequence ID" value="ACL46654.1"/>
    <property type="molecule type" value="Genomic_DNA"/>
</dbReference>
<keyword evidence="2" id="KW-0645">Protease</keyword>
<protein>
    <submittedName>
        <fullName evidence="6">2-alkenal reductase</fullName>
        <ecNumber evidence="6">1.3.1.74</ecNumber>
    </submittedName>
</protein>
<dbReference type="EC" id="1.3.1.74" evidence="6"/>
<accession>B8HYK0</accession>
<dbReference type="InterPro" id="IPR036034">
    <property type="entry name" value="PDZ_sf"/>
</dbReference>
<name>B8HYK0_CYAP4</name>
<evidence type="ECO:0000259" key="5">
    <source>
        <dbReference type="PROSITE" id="PS50106"/>
    </source>
</evidence>
<feature type="region of interest" description="Disordered" evidence="4">
    <location>
        <begin position="78"/>
        <end position="100"/>
    </location>
</feature>
<dbReference type="eggNOG" id="COG0265">
    <property type="taxonomic scope" value="Bacteria"/>
</dbReference>